<dbReference type="RefSeq" id="WP_257717346.1">
    <property type="nucleotide sequence ID" value="NZ_JANJOU010000014.1"/>
</dbReference>
<dbReference type="PANTHER" id="PTHR22754:SF32">
    <property type="entry name" value="DISCO-INTERACTING PROTEIN 2"/>
    <property type="match status" value="1"/>
</dbReference>
<keyword evidence="5" id="KW-1185">Reference proteome</keyword>
<evidence type="ECO:0000313" key="4">
    <source>
        <dbReference type="EMBL" id="MCR0983684.1"/>
    </source>
</evidence>
<dbReference type="Proteomes" id="UP001524642">
    <property type="component" value="Unassembled WGS sequence"/>
</dbReference>
<accession>A0ABT1X6F7</accession>
<dbReference type="PANTHER" id="PTHR22754">
    <property type="entry name" value="DISCO-INTERACTING PROTEIN 2 DIP2 -RELATED"/>
    <property type="match status" value="1"/>
</dbReference>
<evidence type="ECO:0000259" key="3">
    <source>
        <dbReference type="Pfam" id="PF00501"/>
    </source>
</evidence>
<sequence>MTDDQHMTAEQAGAAETGPAGRAPTFVFVEANGSELTLPLGGLRPRIAGLASDLQRQVAQGSVVGLMFRSEPILVLAWLACLHAGLRPLVMQYPTTKQSREYWRASVANTVERAGLAALLCDEYCVSLGMPEGARAIVLPRFEDIPAAPEGTALPALLPESFAIVQLSSGTTGFRKAVEFRSDDLRRHVADYNETLRLEPGRDCVVSWLPLYHDMGYVACFVMPLLLGIDVVMMDPMTWVRNPVMLFDAVERHRGTVTYMPNFGFEVMARAEPRPLPSVRHWISCSEPVSAVTTRRFMERIGAPDETFSACYAMAENIFAVSFSRGLVTRTIDGREVVSCGRPITGVEVKVVEDELWVRSPTSLRNYMGGDDIRDAEGFYPTGDLGQIIEGELHVTGRKQDLITQAGRKFMLSDIDLAVNEAFPEVKGRVAAVQVYDERLGTQKPLVLIEDKDFFLRRDTDAVADAIRDATGLDQMEVAFVPPRFLTKTSSGKINRKKSAQDWAAHLEQKSGAAVQGASVETELRHYYEHLPWDVPVRGILDSLSLTVLRIILNDAGIAFDPDATLDDFVRQGAGGAEKAEAEYLYIVSLADRGTLKHITPQHIEALSRRLKIPVVLEHLCLPPAAVTLSDLVFQDYFLPRVDRADYAVVERQLNKLRRASLILVDDVAEMVFPPAQVYGALSHNLERDPRADLITVRWQRYPQMHQKLPLTVVSGRDLPFRHRSDTIMRLGAYLKTPVFRIATLRETAEFTDDWEHRLFEEFPDRADARLHLQPGAFMQGLASWIEALPKPPKRQSGVPVTALEMSDLSHFCSRIVDRDSVDKVLDRFDRFCIVGQECSVPYVARRLEELGKPYVRSPSYAPDALAPLSDSFDCILICGAQGRYAIEKPAVALMAADPTQNTWNFPDPSFETMTFVVPQTRAPATGQDWYVSFALERGGDDAVFRALRQALREQGIAARKRVESRRALAKAGS</sequence>
<evidence type="ECO:0000313" key="5">
    <source>
        <dbReference type="Proteomes" id="UP001524642"/>
    </source>
</evidence>
<evidence type="ECO:0000256" key="2">
    <source>
        <dbReference type="SAM" id="MobiDB-lite"/>
    </source>
</evidence>
<comment type="caution">
    <text evidence="4">The sequence shown here is derived from an EMBL/GenBank/DDBJ whole genome shotgun (WGS) entry which is preliminary data.</text>
</comment>
<proteinExistence type="inferred from homology"/>
<evidence type="ECO:0000256" key="1">
    <source>
        <dbReference type="ARBA" id="ARBA00006432"/>
    </source>
</evidence>
<dbReference type="Gene3D" id="3.30.300.30">
    <property type="match status" value="1"/>
</dbReference>
<feature type="region of interest" description="Disordered" evidence="2">
    <location>
        <begin position="1"/>
        <end position="20"/>
    </location>
</feature>
<name>A0ABT1X6F7_9PROT</name>
<dbReference type="InterPro" id="IPR042099">
    <property type="entry name" value="ANL_N_sf"/>
</dbReference>
<organism evidence="4 5">
    <name type="scientific">Roseomonas populi</name>
    <dbReference type="NCBI Taxonomy" id="3121582"/>
    <lineage>
        <taxon>Bacteria</taxon>
        <taxon>Pseudomonadati</taxon>
        <taxon>Pseudomonadota</taxon>
        <taxon>Alphaproteobacteria</taxon>
        <taxon>Acetobacterales</taxon>
        <taxon>Roseomonadaceae</taxon>
        <taxon>Roseomonas</taxon>
    </lineage>
</organism>
<comment type="similarity">
    <text evidence="1">Belongs to the ATP-dependent AMP-binding enzyme family.</text>
</comment>
<dbReference type="EMBL" id="JANJOU010000014">
    <property type="protein sequence ID" value="MCR0983684.1"/>
    <property type="molecule type" value="Genomic_DNA"/>
</dbReference>
<dbReference type="SUPFAM" id="SSF56801">
    <property type="entry name" value="Acetyl-CoA synthetase-like"/>
    <property type="match status" value="1"/>
</dbReference>
<dbReference type="InterPro" id="IPR045851">
    <property type="entry name" value="AMP-bd_C_sf"/>
</dbReference>
<dbReference type="Pfam" id="PF00501">
    <property type="entry name" value="AMP-binding"/>
    <property type="match status" value="1"/>
</dbReference>
<feature type="domain" description="AMP-dependent synthetase/ligase" evidence="3">
    <location>
        <begin position="45"/>
        <end position="360"/>
    </location>
</feature>
<dbReference type="Gene3D" id="3.40.50.12780">
    <property type="entry name" value="N-terminal domain of ligase-like"/>
    <property type="match status" value="1"/>
</dbReference>
<gene>
    <name evidence="4" type="ORF">NRP21_16640</name>
</gene>
<protein>
    <submittedName>
        <fullName evidence="4">AMP-binding protein</fullName>
    </submittedName>
</protein>
<dbReference type="InterPro" id="IPR000873">
    <property type="entry name" value="AMP-dep_synth/lig_dom"/>
</dbReference>
<reference evidence="4 5" key="1">
    <citation type="submission" date="2022-06" db="EMBL/GenBank/DDBJ databases">
        <title>Roseomonas CN29.</title>
        <authorList>
            <person name="Cheng Y."/>
            <person name="He X."/>
        </authorList>
    </citation>
    <scope>NUCLEOTIDE SEQUENCE [LARGE SCALE GENOMIC DNA]</scope>
    <source>
        <strain evidence="4 5">CN29</strain>
    </source>
</reference>